<evidence type="ECO:0000313" key="3">
    <source>
        <dbReference type="Proteomes" id="UP000317430"/>
    </source>
</evidence>
<evidence type="ECO:0000313" key="2">
    <source>
        <dbReference type="EMBL" id="TWS98054.1"/>
    </source>
</evidence>
<comment type="caution">
    <text evidence="2">The sequence shown here is derived from an EMBL/GenBank/DDBJ whole genome shotgun (WGS) entry which is preliminary data.</text>
</comment>
<organism evidence="2 3">
    <name type="scientific">Streptococcus cuniculipharyngis</name>
    <dbReference type="NCBI Taxonomy" id="1562651"/>
    <lineage>
        <taxon>Bacteria</taxon>
        <taxon>Bacillati</taxon>
        <taxon>Bacillota</taxon>
        <taxon>Bacilli</taxon>
        <taxon>Lactobacillales</taxon>
        <taxon>Streptococcaceae</taxon>
        <taxon>Streptococcus</taxon>
    </lineage>
</organism>
<dbReference type="NCBIfam" id="TIGR02357">
    <property type="entry name" value="ECF_ThiT_YuaJ"/>
    <property type="match status" value="1"/>
</dbReference>
<dbReference type="InterPro" id="IPR012651">
    <property type="entry name" value="Thia_Transptr_ThiT"/>
</dbReference>
<keyword evidence="1" id="KW-0472">Membrane</keyword>
<evidence type="ECO:0000256" key="1">
    <source>
        <dbReference type="SAM" id="Phobius"/>
    </source>
</evidence>
<sequence>MPKLSTSQKTERALLLALSLLLDKLILFQLPQGGSISLGMLPVIIFALRYGPISGCLLGSLSGQLQLFLGGYFLSPWQFFLDYPIAYGLLGLAGLATRQKNLSHRPVLLAFAIGLASLGRLVAHTLAGILFYSDYAPKGSPVWLYALTYNAGFLIPSAIISYLLLLILLKKIPRLLIPGYNR</sequence>
<dbReference type="RefSeq" id="WP_146566845.1">
    <property type="nucleotide sequence ID" value="NZ_VOHL01000002.1"/>
</dbReference>
<accession>A0A5C5SBW9</accession>
<reference evidence="2 3" key="1">
    <citation type="submission" date="2019-08" db="EMBL/GenBank/DDBJ databases">
        <authorList>
            <person name="Lei W."/>
        </authorList>
    </citation>
    <scope>NUCLEOTIDE SEQUENCE [LARGE SCALE GENOMIC DNA]</scope>
    <source>
        <strain evidence="2 3">CCUG 66496</strain>
    </source>
</reference>
<proteinExistence type="predicted"/>
<dbReference type="Pfam" id="PF09515">
    <property type="entry name" value="Thia_YuaJ"/>
    <property type="match status" value="1"/>
</dbReference>
<dbReference type="OrthoDB" id="9795813at2"/>
<protein>
    <submittedName>
        <fullName evidence="2">Energy-coupled thiamine transporter ThiT</fullName>
    </submittedName>
</protein>
<keyword evidence="1" id="KW-0812">Transmembrane</keyword>
<dbReference type="EMBL" id="VOHL01000002">
    <property type="protein sequence ID" value="TWS98054.1"/>
    <property type="molecule type" value="Genomic_DNA"/>
</dbReference>
<dbReference type="GO" id="GO:0005886">
    <property type="term" value="C:plasma membrane"/>
    <property type="evidence" value="ECO:0007669"/>
    <property type="project" value="InterPro"/>
</dbReference>
<dbReference type="Proteomes" id="UP000317430">
    <property type="component" value="Unassembled WGS sequence"/>
</dbReference>
<dbReference type="GO" id="GO:0015234">
    <property type="term" value="F:thiamine transmembrane transporter activity"/>
    <property type="evidence" value="ECO:0007669"/>
    <property type="project" value="InterPro"/>
</dbReference>
<name>A0A5C5SBW9_9STRE</name>
<dbReference type="Gene3D" id="1.10.1760.20">
    <property type="match status" value="1"/>
</dbReference>
<feature type="transmembrane region" description="Helical" evidence="1">
    <location>
        <begin position="77"/>
        <end position="96"/>
    </location>
</feature>
<gene>
    <name evidence="2" type="primary">thiT</name>
    <name evidence="2" type="ORF">FRX57_03755</name>
</gene>
<feature type="transmembrane region" description="Helical" evidence="1">
    <location>
        <begin position="108"/>
        <end position="131"/>
    </location>
</feature>
<keyword evidence="3" id="KW-1185">Reference proteome</keyword>
<dbReference type="AlphaFoldDB" id="A0A5C5SBW9"/>
<keyword evidence="1" id="KW-1133">Transmembrane helix</keyword>
<feature type="transmembrane region" description="Helical" evidence="1">
    <location>
        <begin position="143"/>
        <end position="169"/>
    </location>
</feature>